<evidence type="ECO:0000256" key="1">
    <source>
        <dbReference type="ARBA" id="ARBA00022723"/>
    </source>
</evidence>
<organism evidence="6 7">
    <name type="scientific">Skeletonema marinoi</name>
    <dbReference type="NCBI Taxonomy" id="267567"/>
    <lineage>
        <taxon>Eukaryota</taxon>
        <taxon>Sar</taxon>
        <taxon>Stramenopiles</taxon>
        <taxon>Ochrophyta</taxon>
        <taxon>Bacillariophyta</taxon>
        <taxon>Coscinodiscophyceae</taxon>
        <taxon>Thalassiosirophycidae</taxon>
        <taxon>Thalassiosirales</taxon>
        <taxon>Skeletonemataceae</taxon>
        <taxon>Skeletonema</taxon>
        <taxon>Skeletonema marinoi-dohrnii complex</taxon>
    </lineage>
</organism>
<evidence type="ECO:0000259" key="5">
    <source>
        <dbReference type="PROSITE" id="PS50865"/>
    </source>
</evidence>
<dbReference type="InterPro" id="IPR002893">
    <property type="entry name" value="Znf_MYND"/>
</dbReference>
<keyword evidence="3" id="KW-0862">Zinc</keyword>
<sequence>MNYFAKPEEWSSMTRKKAARYHALVKVLEEDETADEDIRAMAEEELKTCPTCKNPAAKRCTGCKREFYCSVTCQKSDFKEHKKVCVERFS</sequence>
<dbReference type="PROSITE" id="PS50865">
    <property type="entry name" value="ZF_MYND_2"/>
    <property type="match status" value="1"/>
</dbReference>
<dbReference type="Gene3D" id="6.10.140.2220">
    <property type="match status" value="1"/>
</dbReference>
<dbReference type="Pfam" id="PF01753">
    <property type="entry name" value="zf-MYND"/>
    <property type="match status" value="1"/>
</dbReference>
<keyword evidence="1" id="KW-0479">Metal-binding</keyword>
<feature type="domain" description="MYND-type" evidence="5">
    <location>
        <begin position="49"/>
        <end position="85"/>
    </location>
</feature>
<evidence type="ECO:0000313" key="7">
    <source>
        <dbReference type="Proteomes" id="UP001224775"/>
    </source>
</evidence>
<dbReference type="PROSITE" id="PS01360">
    <property type="entry name" value="ZF_MYND_1"/>
    <property type="match status" value="1"/>
</dbReference>
<dbReference type="EMBL" id="JATAAI010000027">
    <property type="protein sequence ID" value="KAK1736965.1"/>
    <property type="molecule type" value="Genomic_DNA"/>
</dbReference>
<accession>A0AAD9D8Q1</accession>
<dbReference type="SUPFAM" id="SSF144232">
    <property type="entry name" value="HIT/MYND zinc finger-like"/>
    <property type="match status" value="1"/>
</dbReference>
<reference evidence="6" key="1">
    <citation type="submission" date="2023-06" db="EMBL/GenBank/DDBJ databases">
        <title>Survivors Of The Sea: Transcriptome response of Skeletonema marinoi to long-term dormancy.</title>
        <authorList>
            <person name="Pinder M.I.M."/>
            <person name="Kourtchenko O."/>
            <person name="Robertson E.K."/>
            <person name="Larsson T."/>
            <person name="Maumus F."/>
            <person name="Osuna-Cruz C.M."/>
            <person name="Vancaester E."/>
            <person name="Stenow R."/>
            <person name="Vandepoele K."/>
            <person name="Ploug H."/>
            <person name="Bruchert V."/>
            <person name="Godhe A."/>
            <person name="Topel M."/>
        </authorList>
    </citation>
    <scope>NUCLEOTIDE SEQUENCE</scope>
    <source>
        <strain evidence="6">R05AC</strain>
    </source>
</reference>
<keyword evidence="7" id="KW-1185">Reference proteome</keyword>
<keyword evidence="2 4" id="KW-0863">Zinc-finger</keyword>
<evidence type="ECO:0000256" key="4">
    <source>
        <dbReference type="PROSITE-ProRule" id="PRU00134"/>
    </source>
</evidence>
<evidence type="ECO:0000256" key="2">
    <source>
        <dbReference type="ARBA" id="ARBA00022771"/>
    </source>
</evidence>
<dbReference type="Proteomes" id="UP001224775">
    <property type="component" value="Unassembled WGS sequence"/>
</dbReference>
<dbReference type="GO" id="GO:0008270">
    <property type="term" value="F:zinc ion binding"/>
    <property type="evidence" value="ECO:0007669"/>
    <property type="project" value="UniProtKB-KW"/>
</dbReference>
<evidence type="ECO:0000256" key="3">
    <source>
        <dbReference type="ARBA" id="ARBA00022833"/>
    </source>
</evidence>
<proteinExistence type="predicted"/>
<protein>
    <recommendedName>
        <fullName evidence="5">MYND-type domain-containing protein</fullName>
    </recommendedName>
</protein>
<evidence type="ECO:0000313" key="6">
    <source>
        <dbReference type="EMBL" id="KAK1736965.1"/>
    </source>
</evidence>
<comment type="caution">
    <text evidence="6">The sequence shown here is derived from an EMBL/GenBank/DDBJ whole genome shotgun (WGS) entry which is preliminary data.</text>
</comment>
<dbReference type="AlphaFoldDB" id="A0AAD9D8Q1"/>
<name>A0AAD9D8Q1_9STRA</name>
<gene>
    <name evidence="6" type="ORF">QTG54_012410</name>
</gene>